<dbReference type="GO" id="GO:0019991">
    <property type="term" value="P:septate junction assembly"/>
    <property type="evidence" value="ECO:0007669"/>
    <property type="project" value="TreeGrafter"/>
</dbReference>
<feature type="transmembrane region" description="Helical" evidence="5">
    <location>
        <begin position="174"/>
        <end position="193"/>
    </location>
</feature>
<proteinExistence type="predicted"/>
<dbReference type="InterPro" id="IPR004031">
    <property type="entry name" value="PMP22/EMP/MP20/Claudin"/>
</dbReference>
<feature type="transmembrane region" description="Helical" evidence="5">
    <location>
        <begin position="99"/>
        <end position="121"/>
    </location>
</feature>
<evidence type="ECO:0000256" key="2">
    <source>
        <dbReference type="ARBA" id="ARBA00022692"/>
    </source>
</evidence>
<evidence type="ECO:0000313" key="6">
    <source>
        <dbReference type="EMBL" id="JAI58465.1"/>
    </source>
</evidence>
<name>A0A0P4W531_SCYOL</name>
<protein>
    <recommendedName>
        <fullName evidence="7">MARVEL domain-containing protein</fullName>
    </recommendedName>
</protein>
<keyword evidence="3 5" id="KW-1133">Transmembrane helix</keyword>
<evidence type="ECO:0008006" key="7">
    <source>
        <dbReference type="Google" id="ProtNLM"/>
    </source>
</evidence>
<feature type="transmembrane region" description="Helical" evidence="5">
    <location>
        <begin position="12"/>
        <end position="36"/>
    </location>
</feature>
<dbReference type="Gene3D" id="1.20.140.150">
    <property type="match status" value="1"/>
</dbReference>
<evidence type="ECO:0000256" key="1">
    <source>
        <dbReference type="ARBA" id="ARBA00004141"/>
    </source>
</evidence>
<accession>A0A0P4W531</accession>
<dbReference type="Pfam" id="PF13903">
    <property type="entry name" value="Claudin_2"/>
    <property type="match status" value="1"/>
</dbReference>
<dbReference type="PANTHER" id="PTHR21284:SF11">
    <property type="entry name" value="KUNE-KUNE"/>
    <property type="match status" value="1"/>
</dbReference>
<evidence type="ECO:0000256" key="3">
    <source>
        <dbReference type="ARBA" id="ARBA00022989"/>
    </source>
</evidence>
<dbReference type="GO" id="GO:0016020">
    <property type="term" value="C:membrane"/>
    <property type="evidence" value="ECO:0007669"/>
    <property type="project" value="UniProtKB-SubCell"/>
</dbReference>
<sequence>MSSYETFEPTTYPWGPCVFMVSFLSIVISFCSPYWLANDGEMEEGHFLNTGLWEVCFLNYHDYTYRYDRIYDGCYWTLDEEMHVISDQLKRPFFVTVQVFYTFCFTLSLIGTALTGILVLCPGEDFERSVLKLAYIDLFISWVFGFIAVIVFGAMGDNRDWMPHWDHNHLSWSFGLAVVGVVAEFVAAVLYWVEYRIQKRKESYRQSHGVFTLEGTKS</sequence>
<dbReference type="GO" id="GO:0005918">
    <property type="term" value="C:septate junction"/>
    <property type="evidence" value="ECO:0007669"/>
    <property type="project" value="TreeGrafter"/>
</dbReference>
<feature type="transmembrane region" description="Helical" evidence="5">
    <location>
        <begin position="133"/>
        <end position="154"/>
    </location>
</feature>
<evidence type="ECO:0000256" key="5">
    <source>
        <dbReference type="SAM" id="Phobius"/>
    </source>
</evidence>
<comment type="subcellular location">
    <subcellularLocation>
        <location evidence="1">Membrane</location>
        <topology evidence="1">Multi-pass membrane protein</topology>
    </subcellularLocation>
</comment>
<dbReference type="GO" id="GO:0035151">
    <property type="term" value="P:regulation of tube size, open tracheal system"/>
    <property type="evidence" value="ECO:0007669"/>
    <property type="project" value="TreeGrafter"/>
</dbReference>
<dbReference type="AlphaFoldDB" id="A0A0P4W531"/>
<keyword evidence="4 5" id="KW-0472">Membrane</keyword>
<keyword evidence="2 5" id="KW-0812">Transmembrane</keyword>
<reference evidence="6" key="1">
    <citation type="submission" date="2015-09" db="EMBL/GenBank/DDBJ databases">
        <title>Scylla olivacea transcriptome.</title>
        <authorList>
            <person name="Ikhwanuddin M."/>
        </authorList>
    </citation>
    <scope>NUCLEOTIDE SEQUENCE</scope>
</reference>
<evidence type="ECO:0000256" key="4">
    <source>
        <dbReference type="ARBA" id="ARBA00023136"/>
    </source>
</evidence>
<organism evidence="6">
    <name type="scientific">Scylla olivacea</name>
    <name type="common">Orange mud crab</name>
    <name type="synonym">Cancer olivacea</name>
    <dbReference type="NCBI Taxonomy" id="85551"/>
    <lineage>
        <taxon>Eukaryota</taxon>
        <taxon>Metazoa</taxon>
        <taxon>Ecdysozoa</taxon>
        <taxon>Arthropoda</taxon>
        <taxon>Crustacea</taxon>
        <taxon>Multicrustacea</taxon>
        <taxon>Malacostraca</taxon>
        <taxon>Eumalacostraca</taxon>
        <taxon>Eucarida</taxon>
        <taxon>Decapoda</taxon>
        <taxon>Pleocyemata</taxon>
        <taxon>Brachyura</taxon>
        <taxon>Eubrachyura</taxon>
        <taxon>Portunoidea</taxon>
        <taxon>Portunidae</taxon>
        <taxon>Portuninae</taxon>
        <taxon>Scylla</taxon>
    </lineage>
</organism>
<dbReference type="PANTHER" id="PTHR21284">
    <property type="entry name" value="EG:80H7.2 PROTEIN"/>
    <property type="match status" value="1"/>
</dbReference>
<dbReference type="EMBL" id="GDRN01100959">
    <property type="protein sequence ID" value="JAI58465.1"/>
    <property type="molecule type" value="Transcribed_RNA"/>
</dbReference>